<dbReference type="InterPro" id="IPR052818">
    <property type="entry name" value="NEDD1_Spindle_Assembly"/>
</dbReference>
<keyword evidence="1" id="KW-0175">Coiled coil</keyword>
<dbReference type="SUPFAM" id="SSF50978">
    <property type="entry name" value="WD40 repeat-like"/>
    <property type="match status" value="1"/>
</dbReference>
<evidence type="ECO:0000313" key="3">
    <source>
        <dbReference type="EMBL" id="KAK2705904.1"/>
    </source>
</evidence>
<dbReference type="GO" id="GO:0036064">
    <property type="term" value="C:ciliary basal body"/>
    <property type="evidence" value="ECO:0007669"/>
    <property type="project" value="TreeGrafter"/>
</dbReference>
<dbReference type="SMART" id="SM00320">
    <property type="entry name" value="WD40"/>
    <property type="match status" value="4"/>
</dbReference>
<reference evidence="3" key="1">
    <citation type="submission" date="2023-07" db="EMBL/GenBank/DDBJ databases">
        <title>Chromosome-level genome assembly of Artemia franciscana.</title>
        <authorList>
            <person name="Jo E."/>
        </authorList>
    </citation>
    <scope>NUCLEOTIDE SEQUENCE</scope>
    <source>
        <tissue evidence="3">Whole body</tissue>
    </source>
</reference>
<comment type="caution">
    <text evidence="3">The sequence shown here is derived from an EMBL/GenBank/DDBJ whole genome shotgun (WGS) entry which is preliminary data.</text>
</comment>
<gene>
    <name evidence="3" type="ORF">QYM36_016051</name>
</gene>
<name>A0AA88H934_ARTSF</name>
<sequence length="626" mass="68802">MIATSAGNVVKLWKDDSLRTCMKTEKSAKNVQCLAWCGQKLGYLLDESVHFLNHQEEPHIFEKLGSKVVSAEFSTTNNHLVALGLYNGVAMLYDIKRGKLHKKFSDSSQSPVMKVILMPKETRVIAGHQDGSVVLTSLMTQQTFAPLEKRTDSDLVDLQRIPWRSGFLVGLFASGVIHQWDLFSPNRTIISEISGLHKGPPSALALSPINDRTALSVGLDKNIEFLDLKDNKLVKTIPTAHPLTSISFLNNGTSVIVGSTKGSLYTYDLRKLLVPLVEVQDAHHGPVSNISVYMTEMKPTRNATAHGTAKKARNELPRTRSEAPKEEKTPPPANKEKENIAPIAPEKPESPSGKILEESGGSQKSAETKHLFGGNLSVVSNNSDVFSPLRNEMNHSHVIKGLRGSLSRLSSGSPVFSPVQIASSPMSSITPSRVLNVFNTSDVVSPTFGNAPRRRGSATENSYKIPPIAEEPVEEPSGKEVEQSSMPELLEGVKDEVTDEHLAMAFSDVFKSCSRDGEDLTGSDFPYGDAKSDVTPLAPPLFSSNEHNGGFPSGLTADYLANMMEKAVRNVVRVDLSDTRGNVKDLVSEFGYILLKQQLQLKELVLEQSKEIEELRREMRNMRKFY</sequence>
<dbReference type="InterPro" id="IPR036322">
    <property type="entry name" value="WD40_repeat_dom_sf"/>
</dbReference>
<feature type="compositionally biased region" description="Basic and acidic residues" evidence="2">
    <location>
        <begin position="312"/>
        <end position="339"/>
    </location>
</feature>
<dbReference type="GO" id="GO:0005813">
    <property type="term" value="C:centrosome"/>
    <property type="evidence" value="ECO:0007669"/>
    <property type="project" value="TreeGrafter"/>
</dbReference>
<organism evidence="3 4">
    <name type="scientific">Artemia franciscana</name>
    <name type="common">Brine shrimp</name>
    <name type="synonym">Artemia sanfranciscana</name>
    <dbReference type="NCBI Taxonomy" id="6661"/>
    <lineage>
        <taxon>Eukaryota</taxon>
        <taxon>Metazoa</taxon>
        <taxon>Ecdysozoa</taxon>
        <taxon>Arthropoda</taxon>
        <taxon>Crustacea</taxon>
        <taxon>Branchiopoda</taxon>
        <taxon>Anostraca</taxon>
        <taxon>Artemiidae</taxon>
        <taxon>Artemia</taxon>
    </lineage>
</organism>
<dbReference type="InterPro" id="IPR015943">
    <property type="entry name" value="WD40/YVTN_repeat-like_dom_sf"/>
</dbReference>
<evidence type="ECO:0000256" key="2">
    <source>
        <dbReference type="SAM" id="MobiDB-lite"/>
    </source>
</evidence>
<feature type="region of interest" description="Disordered" evidence="2">
    <location>
        <begin position="300"/>
        <end position="367"/>
    </location>
</feature>
<accession>A0AA88H934</accession>
<evidence type="ECO:0000256" key="1">
    <source>
        <dbReference type="SAM" id="Coils"/>
    </source>
</evidence>
<dbReference type="GO" id="GO:0005814">
    <property type="term" value="C:centriole"/>
    <property type="evidence" value="ECO:0007669"/>
    <property type="project" value="TreeGrafter"/>
</dbReference>
<dbReference type="GO" id="GO:0005737">
    <property type="term" value="C:cytoplasm"/>
    <property type="evidence" value="ECO:0007669"/>
    <property type="project" value="TreeGrafter"/>
</dbReference>
<dbReference type="InterPro" id="IPR001680">
    <property type="entry name" value="WD40_rpt"/>
</dbReference>
<dbReference type="Proteomes" id="UP001187531">
    <property type="component" value="Unassembled WGS sequence"/>
</dbReference>
<keyword evidence="4" id="KW-1185">Reference proteome</keyword>
<dbReference type="EMBL" id="JAVRJZ010000020">
    <property type="protein sequence ID" value="KAK2705904.1"/>
    <property type="molecule type" value="Genomic_DNA"/>
</dbReference>
<dbReference type="GO" id="GO:0007020">
    <property type="term" value="P:microtubule nucleation"/>
    <property type="evidence" value="ECO:0007669"/>
    <property type="project" value="TreeGrafter"/>
</dbReference>
<dbReference type="GO" id="GO:0000922">
    <property type="term" value="C:spindle pole"/>
    <property type="evidence" value="ECO:0007669"/>
    <property type="project" value="TreeGrafter"/>
</dbReference>
<dbReference type="PANTHER" id="PTHR44414">
    <property type="entry name" value="PROTEIN NEDD1"/>
    <property type="match status" value="1"/>
</dbReference>
<dbReference type="GO" id="GO:0000278">
    <property type="term" value="P:mitotic cell cycle"/>
    <property type="evidence" value="ECO:0007669"/>
    <property type="project" value="TreeGrafter"/>
</dbReference>
<dbReference type="PANTHER" id="PTHR44414:SF1">
    <property type="entry name" value="PROTEIN NEDD1"/>
    <property type="match status" value="1"/>
</dbReference>
<dbReference type="AlphaFoldDB" id="A0AA88H934"/>
<feature type="coiled-coil region" evidence="1">
    <location>
        <begin position="598"/>
        <end position="625"/>
    </location>
</feature>
<dbReference type="Gene3D" id="2.130.10.10">
    <property type="entry name" value="YVTN repeat-like/Quinoprotein amine dehydrogenase"/>
    <property type="match status" value="2"/>
</dbReference>
<dbReference type="GO" id="GO:0043015">
    <property type="term" value="F:gamma-tubulin binding"/>
    <property type="evidence" value="ECO:0007669"/>
    <property type="project" value="TreeGrafter"/>
</dbReference>
<evidence type="ECO:0000313" key="4">
    <source>
        <dbReference type="Proteomes" id="UP001187531"/>
    </source>
</evidence>
<proteinExistence type="predicted"/>
<protein>
    <submittedName>
        <fullName evidence="3">Uncharacterized protein</fullName>
    </submittedName>
</protein>